<evidence type="ECO:0000256" key="1">
    <source>
        <dbReference type="ARBA" id="ARBA00022448"/>
    </source>
</evidence>
<dbReference type="FunFam" id="3.40.190.10:FF:000055">
    <property type="entry name" value="Phosphate ABC transporter, phosphate-binding protein"/>
    <property type="match status" value="1"/>
</dbReference>
<dbReference type="PANTHER" id="PTHR30570:SF1">
    <property type="entry name" value="PHOSPHATE-BINDING PROTEIN PSTS"/>
    <property type="match status" value="1"/>
</dbReference>
<keyword evidence="2" id="KW-0732">Signal</keyword>
<dbReference type="Pfam" id="PF12849">
    <property type="entry name" value="PBP_like_2"/>
    <property type="match status" value="1"/>
</dbReference>
<dbReference type="NCBIfam" id="TIGR02136">
    <property type="entry name" value="ptsS_2"/>
    <property type="match status" value="1"/>
</dbReference>
<dbReference type="CDD" id="cd13654">
    <property type="entry name" value="PBP2_phosphate_like_2"/>
    <property type="match status" value="1"/>
</dbReference>
<gene>
    <name evidence="4" type="ORF">METZ01_LOCUS126327</name>
</gene>
<dbReference type="InterPro" id="IPR050811">
    <property type="entry name" value="Phosphate_ABC_transporter"/>
</dbReference>
<evidence type="ECO:0000259" key="3">
    <source>
        <dbReference type="Pfam" id="PF12849"/>
    </source>
</evidence>
<protein>
    <recommendedName>
        <fullName evidence="3">PBP domain-containing protein</fullName>
    </recommendedName>
</protein>
<dbReference type="GO" id="GO:0042301">
    <property type="term" value="F:phosphate ion binding"/>
    <property type="evidence" value="ECO:0007669"/>
    <property type="project" value="InterPro"/>
</dbReference>
<sequence>VIQTGLKHYSIVIVTVSSLLVGVMCFACGDDKSDITTSESGSQSANKDSSEITIDGSSTVFPVTQAVAEEFRKKRPEVQIPVGISGSGGGFKRFTVGEIDISNASRPIKDSEAEKAESNGIKFIELPVAWDGISVVTSKSNDFVDCLTTQELKLIWDAGSTVNKWNQVRSDFPDKKMRLYGPDTDSGTFDYFTDVINGEEDRSRSDYTASADDNTLVQGIAGDVGSIGYFGYAYYLENSDKLKLLAVDSGSGCVLPDSTTINDGTYSPLSRPLLIYANTASIRRFEVKDLLEFYMKEGGALAEEVGYVALSDSDYQSNIELINAN</sequence>
<dbReference type="SUPFAM" id="SSF53850">
    <property type="entry name" value="Periplasmic binding protein-like II"/>
    <property type="match status" value="1"/>
</dbReference>
<accession>A0A381YAG3</accession>
<evidence type="ECO:0000313" key="4">
    <source>
        <dbReference type="EMBL" id="SVA73473.1"/>
    </source>
</evidence>
<organism evidence="4">
    <name type="scientific">marine metagenome</name>
    <dbReference type="NCBI Taxonomy" id="408172"/>
    <lineage>
        <taxon>unclassified sequences</taxon>
        <taxon>metagenomes</taxon>
        <taxon>ecological metagenomes</taxon>
    </lineage>
</organism>
<dbReference type="Gene3D" id="3.40.190.10">
    <property type="entry name" value="Periplasmic binding protein-like II"/>
    <property type="match status" value="2"/>
</dbReference>
<dbReference type="AlphaFoldDB" id="A0A381YAG3"/>
<dbReference type="EMBL" id="UINC01017656">
    <property type="protein sequence ID" value="SVA73473.1"/>
    <property type="molecule type" value="Genomic_DNA"/>
</dbReference>
<dbReference type="PANTHER" id="PTHR30570">
    <property type="entry name" value="PERIPLASMIC PHOSPHATE BINDING COMPONENT OF PHOSPHATE ABC TRANSPORTER"/>
    <property type="match status" value="1"/>
</dbReference>
<proteinExistence type="predicted"/>
<keyword evidence="1" id="KW-0813">Transport</keyword>
<evidence type="ECO:0000256" key="2">
    <source>
        <dbReference type="ARBA" id="ARBA00022729"/>
    </source>
</evidence>
<feature type="non-terminal residue" evidence="4">
    <location>
        <position position="1"/>
    </location>
</feature>
<reference evidence="4" key="1">
    <citation type="submission" date="2018-05" db="EMBL/GenBank/DDBJ databases">
        <authorList>
            <person name="Lanie J.A."/>
            <person name="Ng W.-L."/>
            <person name="Kazmierczak K.M."/>
            <person name="Andrzejewski T.M."/>
            <person name="Davidsen T.M."/>
            <person name="Wayne K.J."/>
            <person name="Tettelin H."/>
            <person name="Glass J.I."/>
            <person name="Rusch D."/>
            <person name="Podicherti R."/>
            <person name="Tsui H.-C.T."/>
            <person name="Winkler M.E."/>
        </authorList>
    </citation>
    <scope>NUCLEOTIDE SEQUENCE</scope>
</reference>
<name>A0A381YAG3_9ZZZZ</name>
<dbReference type="InterPro" id="IPR011862">
    <property type="entry name" value="Phos-bd"/>
</dbReference>
<dbReference type="InterPro" id="IPR024370">
    <property type="entry name" value="PBP_domain"/>
</dbReference>
<feature type="domain" description="PBP" evidence="3">
    <location>
        <begin position="43"/>
        <end position="280"/>
    </location>
</feature>